<reference evidence="1 2" key="1">
    <citation type="journal article" date="2018" name="Nat. Ecol. Evol.">
        <title>Pezizomycetes genomes reveal the molecular basis of ectomycorrhizal truffle lifestyle.</title>
        <authorList>
            <person name="Murat C."/>
            <person name="Payen T."/>
            <person name="Noel B."/>
            <person name="Kuo A."/>
            <person name="Morin E."/>
            <person name="Chen J."/>
            <person name="Kohler A."/>
            <person name="Krizsan K."/>
            <person name="Balestrini R."/>
            <person name="Da Silva C."/>
            <person name="Montanini B."/>
            <person name="Hainaut M."/>
            <person name="Levati E."/>
            <person name="Barry K.W."/>
            <person name="Belfiori B."/>
            <person name="Cichocki N."/>
            <person name="Clum A."/>
            <person name="Dockter R.B."/>
            <person name="Fauchery L."/>
            <person name="Guy J."/>
            <person name="Iotti M."/>
            <person name="Le Tacon F."/>
            <person name="Lindquist E.A."/>
            <person name="Lipzen A."/>
            <person name="Malagnac F."/>
            <person name="Mello A."/>
            <person name="Molinier V."/>
            <person name="Miyauchi S."/>
            <person name="Poulain J."/>
            <person name="Riccioni C."/>
            <person name="Rubini A."/>
            <person name="Sitrit Y."/>
            <person name="Splivallo R."/>
            <person name="Traeger S."/>
            <person name="Wang M."/>
            <person name="Zifcakova L."/>
            <person name="Wipf D."/>
            <person name="Zambonelli A."/>
            <person name="Paolocci F."/>
            <person name="Nowrousian M."/>
            <person name="Ottonello S."/>
            <person name="Baldrian P."/>
            <person name="Spatafora J.W."/>
            <person name="Henrissat B."/>
            <person name="Nagy L.G."/>
            <person name="Aury J.M."/>
            <person name="Wincker P."/>
            <person name="Grigoriev I.V."/>
            <person name="Bonfante P."/>
            <person name="Martin F.M."/>
        </authorList>
    </citation>
    <scope>NUCLEOTIDE SEQUENCE [LARGE SCALE GENOMIC DNA]</scope>
    <source>
        <strain evidence="1 2">120613-1</strain>
    </source>
</reference>
<accession>A0A3N4J1J9</accession>
<protein>
    <submittedName>
        <fullName evidence="1">Uncharacterized protein</fullName>
    </submittedName>
</protein>
<sequence>MVDHSVCNILHVDQHDNPASWAEVAPTLPHMIAFLALPLLHESRVGTVIDKTLFFLMFTCFINMFQQFFPLDLEKLPDAVC</sequence>
<keyword evidence="2" id="KW-1185">Reference proteome</keyword>
<evidence type="ECO:0000313" key="2">
    <source>
        <dbReference type="Proteomes" id="UP000276215"/>
    </source>
</evidence>
<dbReference type="Proteomes" id="UP000276215">
    <property type="component" value="Unassembled WGS sequence"/>
</dbReference>
<proteinExistence type="predicted"/>
<evidence type="ECO:0000313" key="1">
    <source>
        <dbReference type="EMBL" id="RPA91087.1"/>
    </source>
</evidence>
<name>A0A3N4J1J9_9PEZI</name>
<dbReference type="EMBL" id="ML120505">
    <property type="protein sequence ID" value="RPA91087.1"/>
    <property type="molecule type" value="Genomic_DNA"/>
</dbReference>
<gene>
    <name evidence="1" type="ORF">L873DRAFT_1820031</name>
</gene>
<organism evidence="1 2">
    <name type="scientific">Choiromyces venosus 120613-1</name>
    <dbReference type="NCBI Taxonomy" id="1336337"/>
    <lineage>
        <taxon>Eukaryota</taxon>
        <taxon>Fungi</taxon>
        <taxon>Dikarya</taxon>
        <taxon>Ascomycota</taxon>
        <taxon>Pezizomycotina</taxon>
        <taxon>Pezizomycetes</taxon>
        <taxon>Pezizales</taxon>
        <taxon>Tuberaceae</taxon>
        <taxon>Choiromyces</taxon>
    </lineage>
</organism>
<dbReference type="AlphaFoldDB" id="A0A3N4J1J9"/>